<proteinExistence type="predicted"/>
<evidence type="ECO:0000313" key="1">
    <source>
        <dbReference type="EMBL" id="MFB9149394.1"/>
    </source>
</evidence>
<dbReference type="EMBL" id="JBHMEC010000010">
    <property type="protein sequence ID" value="MFB9149394.1"/>
    <property type="molecule type" value="Genomic_DNA"/>
</dbReference>
<protein>
    <submittedName>
        <fullName evidence="1">Oxidoreductase</fullName>
    </submittedName>
</protein>
<organism evidence="1 2">
    <name type="scientific">Roseovarius ramblicola</name>
    <dbReference type="NCBI Taxonomy" id="2022336"/>
    <lineage>
        <taxon>Bacteria</taxon>
        <taxon>Pseudomonadati</taxon>
        <taxon>Pseudomonadota</taxon>
        <taxon>Alphaproteobacteria</taxon>
        <taxon>Rhodobacterales</taxon>
        <taxon>Roseobacteraceae</taxon>
        <taxon>Roseovarius</taxon>
    </lineage>
</organism>
<reference evidence="1 2" key="1">
    <citation type="submission" date="2024-09" db="EMBL/GenBank/DDBJ databases">
        <authorList>
            <person name="Sun Q."/>
            <person name="Mori K."/>
        </authorList>
    </citation>
    <scope>NUCLEOTIDE SEQUENCE [LARGE SCALE GENOMIC DNA]</scope>
    <source>
        <strain evidence="1 2">CECT 9424</strain>
    </source>
</reference>
<name>A0ABV5HZ80_9RHOB</name>
<accession>A0ABV5HZ80</accession>
<evidence type="ECO:0000313" key="2">
    <source>
        <dbReference type="Proteomes" id="UP001589670"/>
    </source>
</evidence>
<dbReference type="Proteomes" id="UP001589670">
    <property type="component" value="Unassembled WGS sequence"/>
</dbReference>
<gene>
    <name evidence="1" type="ORF">ACFFU4_06465</name>
</gene>
<dbReference type="SUPFAM" id="SSF56524">
    <property type="entry name" value="Oxidoreductase molybdopterin-binding domain"/>
    <property type="match status" value="1"/>
</dbReference>
<sequence>MRRKVPTLEAQKRGGTMPHRIVAIIKVVRALGLCLAAVLAAPGPAAQARDAARLVILAADGTQLAALDRAALAALPQTEFTTRTIWTEGPQHFLGVSLAELLARHDLGAVRLDLVALNDYTVSLPARAIGPVYPVIAHTRNGEPMSLRDKGPFWLLWNFDSNPDFRRETVYTRSIWQLDRITVYPAAE</sequence>
<comment type="caution">
    <text evidence="1">The sequence shown here is derived from an EMBL/GenBank/DDBJ whole genome shotgun (WGS) entry which is preliminary data.</text>
</comment>
<dbReference type="InterPro" id="IPR036374">
    <property type="entry name" value="OxRdtase_Mopterin-bd_sf"/>
</dbReference>
<dbReference type="RefSeq" id="WP_377068266.1">
    <property type="nucleotide sequence ID" value="NZ_JBHMEC010000010.1"/>
</dbReference>
<keyword evidence="2" id="KW-1185">Reference proteome</keyword>